<dbReference type="GO" id="GO:0004459">
    <property type="term" value="F:L-lactate dehydrogenase (NAD+) activity"/>
    <property type="evidence" value="ECO:0007669"/>
    <property type="project" value="TreeGrafter"/>
</dbReference>
<gene>
    <name evidence="7" type="ORF">FYJ62_08070</name>
</gene>
<dbReference type="InterPro" id="IPR015955">
    <property type="entry name" value="Lactate_DH/Glyco_Ohase_4_C"/>
</dbReference>
<keyword evidence="8" id="KW-1185">Reference proteome</keyword>
<feature type="binding site" evidence="3">
    <location>
        <begin position="9"/>
        <end position="14"/>
    </location>
    <ligand>
        <name>NAD(+)</name>
        <dbReference type="ChEBI" id="CHEBI:57540"/>
    </ligand>
</feature>
<dbReference type="InterPro" id="IPR022383">
    <property type="entry name" value="Lactate/malate_DH_C"/>
</dbReference>
<protein>
    <submittedName>
        <fullName evidence="7">L-lactate dehydrogenase</fullName>
    </submittedName>
</protein>
<dbReference type="PANTHER" id="PTHR43128:SF31">
    <property type="entry name" value="L-LACTATE DEHYDROGENASE"/>
    <property type="match status" value="1"/>
</dbReference>
<dbReference type="Gene3D" id="3.40.50.720">
    <property type="entry name" value="NAD(P)-binding Rossmann-like Domain"/>
    <property type="match status" value="1"/>
</dbReference>
<sequence length="308" mass="33844">MSRKVAVIGLGHVGATVAFTLFTHAIADELVLLDKNEKKCEAEWGDLRDTLARNDYYVNVKWGDWNELKDTDVVITAFGDVAATIKTGDRFAEFPINTANAKEVGQKIKETGFNGVIINISNPCDVVTSILQKVTGLPRNQVFGTGTFLDTARMQRVIGEKFGQDPHNVEGYVLGEHGSSQFTAWSTVRINNRSAMDLFSKEERDVLSDVPNKNSMKVGFGKGYTCYAVSTCAVRLARAVFSNAHYYGPTSCYVESVGTYIGYPAVVGKDGIEEVFELDLNEDEKKRLNASADKLKTNLAKLGPEYLG</sequence>
<evidence type="ECO:0000313" key="7">
    <source>
        <dbReference type="EMBL" id="MST87580.1"/>
    </source>
</evidence>
<feature type="binding site" evidence="3">
    <location>
        <begin position="120"/>
        <end position="122"/>
    </location>
    <ligand>
        <name>NAD(+)</name>
        <dbReference type="ChEBI" id="CHEBI:57540"/>
    </ligand>
</feature>
<evidence type="ECO:0000256" key="2">
    <source>
        <dbReference type="PIRSR" id="PIRSR000102-1"/>
    </source>
</evidence>
<dbReference type="Pfam" id="PF00056">
    <property type="entry name" value="Ldh_1_N"/>
    <property type="match status" value="1"/>
</dbReference>
<feature type="active site" description="Proton acceptor" evidence="2">
    <location>
        <position position="177"/>
    </location>
</feature>
<dbReference type="PIRSF" id="PIRSF000102">
    <property type="entry name" value="Lac_mal_DH"/>
    <property type="match status" value="1"/>
</dbReference>
<dbReference type="CDD" id="cd05291">
    <property type="entry name" value="HicDH_like"/>
    <property type="match status" value="1"/>
</dbReference>
<comment type="similarity">
    <text evidence="1">Belongs to the LDH/MDH superfamily. LDH family.</text>
</comment>
<dbReference type="Gene3D" id="3.90.110.10">
    <property type="entry name" value="Lactate dehydrogenase/glycoside hydrolase, family 4, C-terminal"/>
    <property type="match status" value="1"/>
</dbReference>
<accession>A0A6A8MFI9</accession>
<evidence type="ECO:0000256" key="4">
    <source>
        <dbReference type="RuleBase" id="RU003369"/>
    </source>
</evidence>
<feature type="binding site" evidence="3">
    <location>
        <position position="97"/>
    </location>
    <ligand>
        <name>NAD(+)</name>
        <dbReference type="ChEBI" id="CHEBI:57540"/>
    </ligand>
</feature>
<evidence type="ECO:0000313" key="8">
    <source>
        <dbReference type="Proteomes" id="UP000438120"/>
    </source>
</evidence>
<dbReference type="SUPFAM" id="SSF51735">
    <property type="entry name" value="NAD(P)-binding Rossmann-fold domains"/>
    <property type="match status" value="1"/>
</dbReference>
<feature type="binding site" evidence="3">
    <location>
        <position position="34"/>
    </location>
    <ligand>
        <name>NAD(+)</name>
        <dbReference type="ChEBI" id="CHEBI:57540"/>
    </ligand>
</feature>
<name>A0A6A8MFI9_9LACO</name>
<dbReference type="OrthoDB" id="9802969at2"/>
<dbReference type="InterPro" id="IPR001236">
    <property type="entry name" value="Lactate/malate_DH_N"/>
</dbReference>
<evidence type="ECO:0000256" key="3">
    <source>
        <dbReference type="PIRSR" id="PIRSR000102-3"/>
    </source>
</evidence>
<dbReference type="PRINTS" id="PR00086">
    <property type="entry name" value="LLDHDRGNASE"/>
</dbReference>
<feature type="domain" description="Lactate/malate dehydrogenase N-terminal" evidence="5">
    <location>
        <begin position="4"/>
        <end position="144"/>
    </location>
</feature>
<keyword evidence="3" id="KW-0520">NAD</keyword>
<feature type="domain" description="Lactate/malate dehydrogenase C-terminal" evidence="6">
    <location>
        <begin position="147"/>
        <end position="301"/>
    </location>
</feature>
<dbReference type="RefSeq" id="WP_154549185.1">
    <property type="nucleotide sequence ID" value="NZ_JBKZBY010000010.1"/>
</dbReference>
<dbReference type="Proteomes" id="UP000438120">
    <property type="component" value="Unassembled WGS sequence"/>
</dbReference>
<dbReference type="GO" id="GO:0006089">
    <property type="term" value="P:lactate metabolic process"/>
    <property type="evidence" value="ECO:0007669"/>
    <property type="project" value="TreeGrafter"/>
</dbReference>
<evidence type="ECO:0000259" key="6">
    <source>
        <dbReference type="Pfam" id="PF02866"/>
    </source>
</evidence>
<comment type="caution">
    <text evidence="7">The sequence shown here is derived from an EMBL/GenBank/DDBJ whole genome shotgun (WGS) entry which is preliminary data.</text>
</comment>
<dbReference type="Pfam" id="PF02866">
    <property type="entry name" value="Ldh_1_C"/>
    <property type="match status" value="1"/>
</dbReference>
<dbReference type="EMBL" id="VUMX01000023">
    <property type="protein sequence ID" value="MST87580.1"/>
    <property type="molecule type" value="Genomic_DNA"/>
</dbReference>
<reference evidence="7 8" key="1">
    <citation type="submission" date="2019-08" db="EMBL/GenBank/DDBJ databases">
        <title>In-depth cultivation of the pig gut microbiome towards novel bacterial diversity and tailored functional studies.</title>
        <authorList>
            <person name="Wylensek D."/>
            <person name="Hitch T.C.A."/>
            <person name="Clavel T."/>
        </authorList>
    </citation>
    <scope>NUCLEOTIDE SEQUENCE [LARGE SCALE GENOMIC DNA]</scope>
    <source>
        <strain evidence="7 8">Bifido-178-WT-2B</strain>
    </source>
</reference>
<evidence type="ECO:0000256" key="1">
    <source>
        <dbReference type="ARBA" id="ARBA00006054"/>
    </source>
</evidence>
<dbReference type="AlphaFoldDB" id="A0A6A8MFI9"/>
<dbReference type="InterPro" id="IPR001557">
    <property type="entry name" value="L-lactate/malate_DH"/>
</dbReference>
<dbReference type="InterPro" id="IPR036291">
    <property type="entry name" value="NAD(P)-bd_dom_sf"/>
</dbReference>
<proteinExistence type="inferred from homology"/>
<keyword evidence="4" id="KW-0560">Oxidoreductase</keyword>
<dbReference type="PANTHER" id="PTHR43128">
    <property type="entry name" value="L-2-HYDROXYCARBOXYLATE DEHYDROGENASE (NAD(P)(+))"/>
    <property type="match status" value="1"/>
</dbReference>
<dbReference type="SUPFAM" id="SSF56327">
    <property type="entry name" value="LDH C-terminal domain-like"/>
    <property type="match status" value="1"/>
</dbReference>
<organism evidence="7 8">
    <name type="scientific">Lactobacillus porci</name>
    <dbReference type="NCBI Taxonomy" id="2012477"/>
    <lineage>
        <taxon>Bacteria</taxon>
        <taxon>Bacillati</taxon>
        <taxon>Bacillota</taxon>
        <taxon>Bacilli</taxon>
        <taxon>Lactobacillales</taxon>
        <taxon>Lactobacillaceae</taxon>
        <taxon>Lactobacillus</taxon>
    </lineage>
</organism>
<evidence type="ECO:0000259" key="5">
    <source>
        <dbReference type="Pfam" id="PF00056"/>
    </source>
</evidence>